<name>A0A7X9UCX8_9ACTN</name>
<dbReference type="EMBL" id="JABBCP010000004">
    <property type="protein sequence ID" value="NMF55932.1"/>
    <property type="molecule type" value="Genomic_DNA"/>
</dbReference>
<dbReference type="InterPro" id="IPR013381">
    <property type="entry name" value="CRISPR-assoc_prot_Cse1"/>
</dbReference>
<organism evidence="1 2">
    <name type="scientific">Collinsella acetigenes</name>
    <dbReference type="NCBI Taxonomy" id="2713419"/>
    <lineage>
        <taxon>Bacteria</taxon>
        <taxon>Bacillati</taxon>
        <taxon>Actinomycetota</taxon>
        <taxon>Coriobacteriia</taxon>
        <taxon>Coriobacteriales</taxon>
        <taxon>Coriobacteriaceae</taxon>
        <taxon>Collinsella</taxon>
    </lineage>
</organism>
<keyword evidence="2" id="KW-1185">Reference proteome</keyword>
<proteinExistence type="predicted"/>
<gene>
    <name evidence="1" type="primary">casA</name>
    <name evidence="1" type="ORF">HF320_06285</name>
</gene>
<sequence>MMESEAPHFNLIDEPWIPVSMTDGSFGEVSLRELFKKATSIRTVAGDIPQQSAPILRLCLAIVYRTYALTHEEYLKHGEEVDPIELWREAWEDGTFDLSLLDSYLDQVHDRFDLFGQKPFMQVAGLKYVAKEYDPVSEFIADVPKPEKFLFSMRSKAAPETITFAEAARWLLFCLAFDCAGIKSPVVGNTHVTSGKVYAPKGIPGIGWLGAIGTVFVQGSNLFETLMLNWAVNNGPKSDSHFLIPDDIPAWELPVQSADLGVYTAKGPVGLFTVLDRRIRLVVNEDMDAVDGIIVCYGDIVQPIGASRYETMTVWYESVKKQKELNLPRAPLLPKTHDASKALWRGLGPLLLSEGQGIEDELRPGVVCWVGTLRDEGIDDLPRTLCLHAQGVEYGTQSSVITNAYDDELDIADILVRIDSGASRCAVGSVNRMERAVDYLVELARDVEMIAGARTVSGRYLDDIREEAYLALDPLMRQRLRDFPSDCSPEDYCAAWCVDAKKIIASIGGRFVSKFPQSRFERREKREDKQANRRTEGGSIAEAERRFNRKLKEALGV</sequence>
<protein>
    <submittedName>
        <fullName evidence="1">Type I-E CRISPR-associated protein Cse1/CasA</fullName>
    </submittedName>
</protein>
<dbReference type="NCBIfam" id="TIGR02547">
    <property type="entry name" value="casA_cse1"/>
    <property type="match status" value="1"/>
</dbReference>
<dbReference type="AlphaFoldDB" id="A0A7X9UCX8"/>
<dbReference type="Pfam" id="PF09481">
    <property type="entry name" value="CRISPR_Cse1"/>
    <property type="match status" value="1"/>
</dbReference>
<evidence type="ECO:0000313" key="2">
    <source>
        <dbReference type="Proteomes" id="UP000546970"/>
    </source>
</evidence>
<accession>A0A7X9UCX8</accession>
<evidence type="ECO:0000313" key="1">
    <source>
        <dbReference type="EMBL" id="NMF55932.1"/>
    </source>
</evidence>
<dbReference type="Gene3D" id="1.10.132.100">
    <property type="match status" value="1"/>
</dbReference>
<reference evidence="1 2" key="1">
    <citation type="submission" date="2020-04" db="EMBL/GenBank/DDBJ databases">
        <title>Collinsella sp. KGMB02528 nov., an anaerobic actinobacterium isolated from human feces.</title>
        <authorList>
            <person name="Han K.-I."/>
            <person name="Eom M.K."/>
            <person name="Kim J.-S."/>
            <person name="Lee K.C."/>
            <person name="Suh M.K."/>
            <person name="Park S.-H."/>
            <person name="Lee J.H."/>
            <person name="Kang S.W."/>
            <person name="Park J.-E."/>
            <person name="Oh B.S."/>
            <person name="Yu S.Y."/>
            <person name="Choi S.-H."/>
            <person name="Lee D.H."/>
            <person name="Yoon H."/>
            <person name="Kim B.-Y."/>
            <person name="Lee J.H."/>
            <person name="Lee J.-S."/>
        </authorList>
    </citation>
    <scope>NUCLEOTIDE SEQUENCE [LARGE SCALE GENOMIC DNA]</scope>
    <source>
        <strain evidence="1 2">KGMB02528</strain>
    </source>
</reference>
<dbReference type="Proteomes" id="UP000546970">
    <property type="component" value="Unassembled WGS sequence"/>
</dbReference>
<dbReference type="RefSeq" id="WP_169277568.1">
    <property type="nucleotide sequence ID" value="NZ_JABBCP010000004.1"/>
</dbReference>
<comment type="caution">
    <text evidence="1">The sequence shown here is derived from an EMBL/GenBank/DDBJ whole genome shotgun (WGS) entry which is preliminary data.</text>
</comment>